<evidence type="ECO:0000256" key="1">
    <source>
        <dbReference type="ARBA" id="ARBA00007623"/>
    </source>
</evidence>
<organism evidence="8 11">
    <name type="scientific">Adineta ricciae</name>
    <name type="common">Rotifer</name>
    <dbReference type="NCBI Taxonomy" id="249248"/>
    <lineage>
        <taxon>Eukaryota</taxon>
        <taxon>Metazoa</taxon>
        <taxon>Spiralia</taxon>
        <taxon>Gnathifera</taxon>
        <taxon>Rotifera</taxon>
        <taxon>Eurotatoria</taxon>
        <taxon>Bdelloidea</taxon>
        <taxon>Adinetida</taxon>
        <taxon>Adinetidae</taxon>
        <taxon>Adineta</taxon>
    </lineage>
</organism>
<evidence type="ECO:0000256" key="2">
    <source>
        <dbReference type="ARBA" id="ARBA00022670"/>
    </source>
</evidence>
<dbReference type="Gene3D" id="3.90.70.10">
    <property type="entry name" value="Cysteine proteinases"/>
    <property type="match status" value="1"/>
</dbReference>
<dbReference type="PROSITE" id="PS50203">
    <property type="entry name" value="CALPAIN_CAT"/>
    <property type="match status" value="1"/>
</dbReference>
<sequence>MMMSVAYSDTKQWTCKICTFSNYISAYPECHVCQRIDPLLIETSYLEIPVRDSKTVTSLAVGNRQNQDEIDARKSFNEIISYCRQVKTNFVDDQFLPSSRSIGYKTENDLQWLRVSQTRPLSLREDKYLTWTVYSSPSPADIQQGILGNCWLMAALSLIAEQPHIVEQIVLTKMINEEGAYLVRICYNGVWKIILVDDYFPCTVHNQLAYSQASRHQIYIPLIEKACAKLFGSYAELCSGFLEEGLQLLTGAPCDCININRDSDEFQSHTIWAKLLSACELRLLIGASTGCTNVTEEEYREVNINPNHAFSILAVCALSNISMQFVLVRDPHAATNYCEILITPLILAQLNSSIQFSPPSGAFWISWPLFLQYFASITISSYRSDYYDVRHVAQFTRSSKESIPTFQFYVPKKSLITISLLYHRQSRWLPCSHTQCFVLCDINDRQMRTLGTHLSILQTDRRSFTQWTGSLESGYYILIPFSTTFWNEENCELQRDYTVVVHSNVQFDLQLVIEPATVLTDCFISAISKRGSSITQDQCFNYYVIRGPSDFFLFIAENLSTIDYLNIELDLSDSACIQSSRQAFITHDCIPPHHRQVIFFMEWTDTHNRTPRFQYTFDYSYTRLASQSIPVIDIYQHDFHSYRSI</sequence>
<keyword evidence="2" id="KW-0645">Protease</keyword>
<evidence type="ECO:0000313" key="10">
    <source>
        <dbReference type="Proteomes" id="UP000663828"/>
    </source>
</evidence>
<evidence type="ECO:0000313" key="11">
    <source>
        <dbReference type="Proteomes" id="UP000663852"/>
    </source>
</evidence>
<feature type="active site" evidence="5">
    <location>
        <position position="150"/>
    </location>
</feature>
<accession>A0A813MHJ8</accession>
<keyword evidence="10" id="KW-1185">Reference proteome</keyword>
<reference evidence="8" key="1">
    <citation type="submission" date="2021-02" db="EMBL/GenBank/DDBJ databases">
        <authorList>
            <person name="Nowell W R."/>
        </authorList>
    </citation>
    <scope>NUCLEOTIDE SEQUENCE</scope>
</reference>
<dbReference type="Proteomes" id="UP000663828">
    <property type="component" value="Unassembled WGS sequence"/>
</dbReference>
<dbReference type="SMART" id="SM00230">
    <property type="entry name" value="CysPc"/>
    <property type="match status" value="1"/>
</dbReference>
<dbReference type="PROSITE" id="PS00139">
    <property type="entry name" value="THIOL_PROTEASE_CYS"/>
    <property type="match status" value="1"/>
</dbReference>
<dbReference type="InterPro" id="IPR000169">
    <property type="entry name" value="Pept_cys_AS"/>
</dbReference>
<dbReference type="GO" id="GO:0006508">
    <property type="term" value="P:proteolysis"/>
    <property type="evidence" value="ECO:0007669"/>
    <property type="project" value="UniProtKB-KW"/>
</dbReference>
<dbReference type="SUPFAM" id="SSF54001">
    <property type="entry name" value="Cysteine proteinases"/>
    <property type="match status" value="1"/>
</dbReference>
<dbReference type="AlphaFoldDB" id="A0A813MHJ8"/>
<evidence type="ECO:0000313" key="8">
    <source>
        <dbReference type="EMBL" id="CAF0720497.1"/>
    </source>
</evidence>
<dbReference type="GO" id="GO:0004198">
    <property type="term" value="F:calcium-dependent cysteine-type endopeptidase activity"/>
    <property type="evidence" value="ECO:0007669"/>
    <property type="project" value="InterPro"/>
</dbReference>
<comment type="caution">
    <text evidence="6">Lacks conserved residue(s) required for the propagation of feature annotation.</text>
</comment>
<evidence type="ECO:0000256" key="4">
    <source>
        <dbReference type="ARBA" id="ARBA00022807"/>
    </source>
</evidence>
<comment type="caution">
    <text evidence="8">The sequence shown here is derived from an EMBL/GenBank/DDBJ whole genome shotgun (WGS) entry which is preliminary data.</text>
</comment>
<evidence type="ECO:0000256" key="5">
    <source>
        <dbReference type="PIRSR" id="PIRSR622684-1"/>
    </source>
</evidence>
<comment type="similarity">
    <text evidence="1">Belongs to the peptidase C2 family.</text>
</comment>
<keyword evidence="3" id="KW-0378">Hydrolase</keyword>
<dbReference type="EMBL" id="CAJNOR010000134">
    <property type="protein sequence ID" value="CAF0811717.1"/>
    <property type="molecule type" value="Genomic_DNA"/>
</dbReference>
<dbReference type="GO" id="GO:0005737">
    <property type="term" value="C:cytoplasm"/>
    <property type="evidence" value="ECO:0007669"/>
    <property type="project" value="TreeGrafter"/>
</dbReference>
<protein>
    <recommendedName>
        <fullName evidence="7">Calpain catalytic domain-containing protein</fullName>
    </recommendedName>
</protein>
<dbReference type="InterPro" id="IPR022684">
    <property type="entry name" value="Calpain_cysteine_protease"/>
</dbReference>
<feature type="domain" description="Calpain catalytic" evidence="7">
    <location>
        <begin position="89"/>
        <end position="383"/>
    </location>
</feature>
<gene>
    <name evidence="8" type="ORF">EDS130_LOCUS196</name>
    <name evidence="9" type="ORF">XAT740_LOCUS3499</name>
</gene>
<evidence type="ECO:0000256" key="6">
    <source>
        <dbReference type="PROSITE-ProRule" id="PRU00239"/>
    </source>
</evidence>
<keyword evidence="4" id="KW-0788">Thiol protease</keyword>
<dbReference type="OrthoDB" id="424753at2759"/>
<dbReference type="EMBL" id="CAJNOJ010000001">
    <property type="protein sequence ID" value="CAF0720497.1"/>
    <property type="molecule type" value="Genomic_DNA"/>
</dbReference>
<dbReference type="InterPro" id="IPR001300">
    <property type="entry name" value="Peptidase_C2_calpain_cat"/>
</dbReference>
<evidence type="ECO:0000259" key="7">
    <source>
        <dbReference type="PROSITE" id="PS50203"/>
    </source>
</evidence>
<dbReference type="PRINTS" id="PR00704">
    <property type="entry name" value="CALPAIN"/>
</dbReference>
<dbReference type="CDD" id="cd00044">
    <property type="entry name" value="CysPc"/>
    <property type="match status" value="1"/>
</dbReference>
<dbReference type="Pfam" id="PF00648">
    <property type="entry name" value="Peptidase_C2"/>
    <property type="match status" value="1"/>
</dbReference>
<dbReference type="PANTHER" id="PTHR10183">
    <property type="entry name" value="CALPAIN"/>
    <property type="match status" value="1"/>
</dbReference>
<proteinExistence type="inferred from homology"/>
<evidence type="ECO:0000256" key="3">
    <source>
        <dbReference type="ARBA" id="ARBA00022801"/>
    </source>
</evidence>
<feature type="active site" evidence="5">
    <location>
        <position position="308"/>
    </location>
</feature>
<dbReference type="Proteomes" id="UP000663852">
    <property type="component" value="Unassembled WGS sequence"/>
</dbReference>
<evidence type="ECO:0000313" key="9">
    <source>
        <dbReference type="EMBL" id="CAF0811717.1"/>
    </source>
</evidence>
<name>A0A813MHJ8_ADIRI</name>
<dbReference type="PANTHER" id="PTHR10183:SF382">
    <property type="entry name" value="CALPAIN-15"/>
    <property type="match status" value="1"/>
</dbReference>
<dbReference type="InterPro" id="IPR038765">
    <property type="entry name" value="Papain-like_cys_pep_sf"/>
</dbReference>